<sequence length="86" mass="9183">MSAIRKASGEFIETDVDDETIIVSLASGELFSVKETGLAIWKLIDGSRDRGQLITALSAAYSVDETEIAYDIDAFLTDAARAGLLA</sequence>
<dbReference type="Gene3D" id="1.10.10.1150">
    <property type="entry name" value="Coenzyme PQQ synthesis protein D (PqqD)"/>
    <property type="match status" value="1"/>
</dbReference>
<dbReference type="RefSeq" id="WP_160731048.1">
    <property type="nucleotide sequence ID" value="NZ_WTYP01000002.1"/>
</dbReference>
<dbReference type="AlphaFoldDB" id="A0A6I4V660"/>
<name>A0A6I4V660_9SPHN</name>
<dbReference type="Pfam" id="PF05402">
    <property type="entry name" value="PqqD"/>
    <property type="match status" value="1"/>
</dbReference>
<dbReference type="OrthoDB" id="8686088at2"/>
<organism evidence="1 2">
    <name type="scientific">Pontixanthobacter luteolus</name>
    <dbReference type="NCBI Taxonomy" id="295089"/>
    <lineage>
        <taxon>Bacteria</taxon>
        <taxon>Pseudomonadati</taxon>
        <taxon>Pseudomonadota</taxon>
        <taxon>Alphaproteobacteria</taxon>
        <taxon>Sphingomonadales</taxon>
        <taxon>Erythrobacteraceae</taxon>
        <taxon>Pontixanthobacter</taxon>
    </lineage>
</organism>
<keyword evidence="2" id="KW-1185">Reference proteome</keyword>
<evidence type="ECO:0000313" key="1">
    <source>
        <dbReference type="EMBL" id="MXP47794.1"/>
    </source>
</evidence>
<protein>
    <submittedName>
        <fullName evidence="1">PqqD family peptide modification chaperone</fullName>
    </submittedName>
</protein>
<accession>A0A6I4V660</accession>
<gene>
    <name evidence="1" type="ORF">GRI43_10410</name>
</gene>
<dbReference type="InterPro" id="IPR008792">
    <property type="entry name" value="PQQD"/>
</dbReference>
<proteinExistence type="predicted"/>
<reference evidence="1 2" key="1">
    <citation type="submission" date="2019-12" db="EMBL/GenBank/DDBJ databases">
        <title>Genomic-based taxomic classification of the family Erythrobacteraceae.</title>
        <authorList>
            <person name="Xu L."/>
        </authorList>
    </citation>
    <scope>NUCLEOTIDE SEQUENCE [LARGE SCALE GENOMIC DNA]</scope>
    <source>
        <strain evidence="1 2">SW-109</strain>
    </source>
</reference>
<dbReference type="InterPro" id="IPR041881">
    <property type="entry name" value="PqqD_sf"/>
</dbReference>
<evidence type="ECO:0000313" key="2">
    <source>
        <dbReference type="Proteomes" id="UP000471435"/>
    </source>
</evidence>
<comment type="caution">
    <text evidence="1">The sequence shown here is derived from an EMBL/GenBank/DDBJ whole genome shotgun (WGS) entry which is preliminary data.</text>
</comment>
<dbReference type="Proteomes" id="UP000471435">
    <property type="component" value="Unassembled WGS sequence"/>
</dbReference>
<dbReference type="EMBL" id="WTYP01000002">
    <property type="protein sequence ID" value="MXP47794.1"/>
    <property type="molecule type" value="Genomic_DNA"/>
</dbReference>